<evidence type="ECO:0000256" key="3">
    <source>
        <dbReference type="ARBA" id="ARBA00022490"/>
    </source>
</evidence>
<dbReference type="InterPro" id="IPR007882">
    <property type="entry name" value="MAP6"/>
</dbReference>
<dbReference type="GO" id="GO:0005874">
    <property type="term" value="C:microtubule"/>
    <property type="evidence" value="ECO:0007669"/>
    <property type="project" value="InterPro"/>
</dbReference>
<name>A0AAW0QH56_9GOBI</name>
<reference evidence="7" key="1">
    <citation type="submission" date="2024-04" db="EMBL/GenBank/DDBJ databases">
        <title>Salinicola lusitanus LLJ914,a marine bacterium isolated from the Okinawa Trough.</title>
        <authorList>
            <person name="Li J."/>
        </authorList>
    </citation>
    <scope>NUCLEOTIDE SEQUENCE [LARGE SCALE GENOMIC DNA]</scope>
</reference>
<dbReference type="GO" id="GO:0030705">
    <property type="term" value="P:cytoskeleton-dependent intracellular transport"/>
    <property type="evidence" value="ECO:0007669"/>
    <property type="project" value="TreeGrafter"/>
</dbReference>
<dbReference type="PANTHER" id="PTHR14759">
    <property type="entry name" value="STOP PROTEIN"/>
    <property type="match status" value="1"/>
</dbReference>
<dbReference type="GO" id="GO:0000226">
    <property type="term" value="P:microtubule cytoskeleton organization"/>
    <property type="evidence" value="ECO:0007669"/>
    <property type="project" value="InterPro"/>
</dbReference>
<evidence type="ECO:0000256" key="2">
    <source>
        <dbReference type="ARBA" id="ARBA00005728"/>
    </source>
</evidence>
<feature type="region of interest" description="Disordered" evidence="5">
    <location>
        <begin position="47"/>
        <end position="83"/>
    </location>
</feature>
<gene>
    <name evidence="6" type="ORF">WMY93_001422</name>
</gene>
<keyword evidence="3" id="KW-0963">Cytoplasm</keyword>
<dbReference type="GO" id="GO:0005516">
    <property type="term" value="F:calmodulin binding"/>
    <property type="evidence" value="ECO:0007669"/>
    <property type="project" value="InterPro"/>
</dbReference>
<dbReference type="GO" id="GO:0070507">
    <property type="term" value="P:regulation of microtubule cytoskeleton organization"/>
    <property type="evidence" value="ECO:0007669"/>
    <property type="project" value="TreeGrafter"/>
</dbReference>
<keyword evidence="4" id="KW-0206">Cytoskeleton</keyword>
<comment type="subcellular location">
    <subcellularLocation>
        <location evidence="1">Cytoplasm</location>
        <location evidence="1">Cytoskeleton</location>
    </subcellularLocation>
</comment>
<accession>A0AAW0QH56</accession>
<evidence type="ECO:0000313" key="6">
    <source>
        <dbReference type="EMBL" id="KAK7945694.1"/>
    </source>
</evidence>
<sequence>MAWPCISRVCCLARFWDQFDKSDLSVPLAVQNYSDITEHEVRSVTKQVSASARAPANDYSSPPRAVGSTAAHADTRVPQGSFGTRREYSYNKYREDYLPSDVPFSSLTLYKQDYKPWPIPRKDNFPWISNEPALKALTAGKEQEFKPWPGVKPAKSCRKNLPIQYAAPGTGASHVAPETSYQAAYSGDTQRSAGPSHDIVIPLSSSLQTVDLAPAHSPFTPSTVLWQVR</sequence>
<dbReference type="GO" id="GO:0005801">
    <property type="term" value="C:cis-Golgi network"/>
    <property type="evidence" value="ECO:0007669"/>
    <property type="project" value="TreeGrafter"/>
</dbReference>
<proteinExistence type="inferred from homology"/>
<dbReference type="EMBL" id="JBBPFD010000001">
    <property type="protein sequence ID" value="KAK7945694.1"/>
    <property type="molecule type" value="Genomic_DNA"/>
</dbReference>
<evidence type="ECO:0000256" key="1">
    <source>
        <dbReference type="ARBA" id="ARBA00004245"/>
    </source>
</evidence>
<dbReference type="GO" id="GO:0008017">
    <property type="term" value="F:microtubule binding"/>
    <property type="evidence" value="ECO:0007669"/>
    <property type="project" value="InterPro"/>
</dbReference>
<dbReference type="AlphaFoldDB" id="A0AAW0QH56"/>
<evidence type="ECO:0000313" key="7">
    <source>
        <dbReference type="Proteomes" id="UP001460270"/>
    </source>
</evidence>
<evidence type="ECO:0000256" key="4">
    <source>
        <dbReference type="ARBA" id="ARBA00023212"/>
    </source>
</evidence>
<comment type="similarity">
    <text evidence="2">Belongs to the STOP family.</text>
</comment>
<organism evidence="6 7">
    <name type="scientific">Mugilogobius chulae</name>
    <name type="common">yellowstripe goby</name>
    <dbReference type="NCBI Taxonomy" id="88201"/>
    <lineage>
        <taxon>Eukaryota</taxon>
        <taxon>Metazoa</taxon>
        <taxon>Chordata</taxon>
        <taxon>Craniata</taxon>
        <taxon>Vertebrata</taxon>
        <taxon>Euteleostomi</taxon>
        <taxon>Actinopterygii</taxon>
        <taxon>Neopterygii</taxon>
        <taxon>Teleostei</taxon>
        <taxon>Neoteleostei</taxon>
        <taxon>Acanthomorphata</taxon>
        <taxon>Gobiaria</taxon>
        <taxon>Gobiiformes</taxon>
        <taxon>Gobioidei</taxon>
        <taxon>Gobiidae</taxon>
        <taxon>Gobionellinae</taxon>
        <taxon>Mugilogobius</taxon>
    </lineage>
</organism>
<comment type="caution">
    <text evidence="6">The sequence shown here is derived from an EMBL/GenBank/DDBJ whole genome shotgun (WGS) entry which is preliminary data.</text>
</comment>
<keyword evidence="7" id="KW-1185">Reference proteome</keyword>
<dbReference type="PANTHER" id="PTHR14759:SF37">
    <property type="entry name" value="MAP6 DOMAIN-CONTAINING PROTEIN 1"/>
    <property type="match status" value="1"/>
</dbReference>
<dbReference type="Proteomes" id="UP001460270">
    <property type="component" value="Unassembled WGS sequence"/>
</dbReference>
<evidence type="ECO:0000256" key="5">
    <source>
        <dbReference type="SAM" id="MobiDB-lite"/>
    </source>
</evidence>
<protein>
    <recommendedName>
        <fullName evidence="8">MAP6 domain containing 1</fullName>
    </recommendedName>
</protein>
<dbReference type="GO" id="GO:0005798">
    <property type="term" value="C:Golgi-associated vesicle"/>
    <property type="evidence" value="ECO:0007669"/>
    <property type="project" value="TreeGrafter"/>
</dbReference>
<evidence type="ECO:0008006" key="8">
    <source>
        <dbReference type="Google" id="ProtNLM"/>
    </source>
</evidence>